<evidence type="ECO:0000256" key="3">
    <source>
        <dbReference type="ARBA" id="ARBA00008741"/>
    </source>
</evidence>
<evidence type="ECO:0000256" key="9">
    <source>
        <dbReference type="ARBA" id="ARBA00022748"/>
    </source>
</evidence>
<dbReference type="GO" id="GO:0015886">
    <property type="term" value="P:heme transport"/>
    <property type="evidence" value="ECO:0007669"/>
    <property type="project" value="InterPro"/>
</dbReference>
<evidence type="ECO:0000256" key="6">
    <source>
        <dbReference type="ARBA" id="ARBA00022475"/>
    </source>
</evidence>
<dbReference type="OrthoDB" id="7868669at2"/>
<evidence type="ECO:0000256" key="8">
    <source>
        <dbReference type="ARBA" id="ARBA00022692"/>
    </source>
</evidence>
<sequence>MLGPHGAFIIGSYAVTVLVVGGLILAAILDQRAQRRALDELEARGVRRRSGDER</sequence>
<organism evidence="13 14">
    <name type="scientific">Salinarimonas soli</name>
    <dbReference type="NCBI Taxonomy" id="1638099"/>
    <lineage>
        <taxon>Bacteria</taxon>
        <taxon>Pseudomonadati</taxon>
        <taxon>Pseudomonadota</taxon>
        <taxon>Alphaproteobacteria</taxon>
        <taxon>Hyphomicrobiales</taxon>
        <taxon>Salinarimonadaceae</taxon>
        <taxon>Salinarimonas</taxon>
    </lineage>
</organism>
<dbReference type="GO" id="GO:0005886">
    <property type="term" value="C:plasma membrane"/>
    <property type="evidence" value="ECO:0007669"/>
    <property type="project" value="UniProtKB-SubCell"/>
</dbReference>
<feature type="transmembrane region" description="Helical" evidence="12">
    <location>
        <begin position="6"/>
        <end position="29"/>
    </location>
</feature>
<evidence type="ECO:0000256" key="7">
    <source>
        <dbReference type="ARBA" id="ARBA00022519"/>
    </source>
</evidence>
<keyword evidence="5 12" id="KW-0813">Transport</keyword>
<comment type="similarity">
    <text evidence="3 12">Belongs to the CcmD/CycX/HelD family.</text>
</comment>
<keyword evidence="14" id="KW-1185">Reference proteome</keyword>
<accession>A0A5B2VRG4</accession>
<keyword evidence="11 12" id="KW-0472">Membrane</keyword>
<keyword evidence="8 12" id="KW-0812">Transmembrane</keyword>
<comment type="subcellular location">
    <subcellularLocation>
        <location evidence="2 12">Cell inner membrane</location>
        <topology evidence="2 12">Single-pass membrane protein</topology>
    </subcellularLocation>
</comment>
<dbReference type="Proteomes" id="UP000323142">
    <property type="component" value="Unassembled WGS sequence"/>
</dbReference>
<evidence type="ECO:0000256" key="4">
    <source>
        <dbReference type="ARBA" id="ARBA00016461"/>
    </source>
</evidence>
<reference evidence="13 14" key="1">
    <citation type="submission" date="2019-09" db="EMBL/GenBank/DDBJ databases">
        <title>Salinarimonas rosea gen. nov., sp. nov., a new member of the a-2 subgroup of the Proteobacteria.</title>
        <authorList>
            <person name="Liu J."/>
        </authorList>
    </citation>
    <scope>NUCLEOTIDE SEQUENCE [LARGE SCALE GENOMIC DNA]</scope>
    <source>
        <strain evidence="13 14">BN140002</strain>
    </source>
</reference>
<evidence type="ECO:0000313" key="14">
    <source>
        <dbReference type="Proteomes" id="UP000323142"/>
    </source>
</evidence>
<proteinExistence type="inferred from homology"/>
<dbReference type="RefSeq" id="WP_149815839.1">
    <property type="nucleotide sequence ID" value="NZ_VUOA01000008.1"/>
</dbReference>
<keyword evidence="9 12" id="KW-0201">Cytochrome c-type biogenesis</keyword>
<dbReference type="Pfam" id="PF04995">
    <property type="entry name" value="CcmD"/>
    <property type="match status" value="1"/>
</dbReference>
<protein>
    <recommendedName>
        <fullName evidence="4 12">Heme exporter protein D</fullName>
    </recommendedName>
</protein>
<name>A0A5B2VRG4_9HYPH</name>
<reference evidence="13 14" key="2">
    <citation type="submission" date="2019-09" db="EMBL/GenBank/DDBJ databases">
        <authorList>
            <person name="Jin C."/>
        </authorList>
    </citation>
    <scope>NUCLEOTIDE SEQUENCE [LARGE SCALE GENOMIC DNA]</scope>
    <source>
        <strain evidence="13 14">BN140002</strain>
    </source>
</reference>
<dbReference type="GO" id="GO:0017004">
    <property type="term" value="P:cytochrome complex assembly"/>
    <property type="evidence" value="ECO:0007669"/>
    <property type="project" value="UniProtKB-KW"/>
</dbReference>
<evidence type="ECO:0000256" key="12">
    <source>
        <dbReference type="RuleBase" id="RU363101"/>
    </source>
</evidence>
<keyword evidence="10 12" id="KW-1133">Transmembrane helix</keyword>
<evidence type="ECO:0000256" key="5">
    <source>
        <dbReference type="ARBA" id="ARBA00022448"/>
    </source>
</evidence>
<evidence type="ECO:0000313" key="13">
    <source>
        <dbReference type="EMBL" id="KAA2241258.1"/>
    </source>
</evidence>
<dbReference type="NCBIfam" id="TIGR03141">
    <property type="entry name" value="cytochro_ccmD"/>
    <property type="match status" value="1"/>
</dbReference>
<comment type="function">
    <text evidence="1 12">Required for the export of heme to the periplasm for the biogenesis of c-type cytochromes.</text>
</comment>
<comment type="caution">
    <text evidence="13">The sequence shown here is derived from an EMBL/GenBank/DDBJ whole genome shotgun (WGS) entry which is preliminary data.</text>
</comment>
<dbReference type="InterPro" id="IPR007078">
    <property type="entry name" value="Haem_export_protD_CcmD"/>
</dbReference>
<evidence type="ECO:0000256" key="10">
    <source>
        <dbReference type="ARBA" id="ARBA00022989"/>
    </source>
</evidence>
<dbReference type="AlphaFoldDB" id="A0A5B2VRG4"/>
<dbReference type="EMBL" id="VUOA01000008">
    <property type="protein sequence ID" value="KAA2241258.1"/>
    <property type="molecule type" value="Genomic_DNA"/>
</dbReference>
<evidence type="ECO:0000256" key="2">
    <source>
        <dbReference type="ARBA" id="ARBA00004377"/>
    </source>
</evidence>
<evidence type="ECO:0000256" key="11">
    <source>
        <dbReference type="ARBA" id="ARBA00023136"/>
    </source>
</evidence>
<gene>
    <name evidence="13" type="primary">ccmD</name>
    <name evidence="13" type="ORF">F0L46_04500</name>
</gene>
<keyword evidence="6 12" id="KW-1003">Cell membrane</keyword>
<keyword evidence="7 12" id="KW-0997">Cell inner membrane</keyword>
<evidence type="ECO:0000256" key="1">
    <source>
        <dbReference type="ARBA" id="ARBA00002442"/>
    </source>
</evidence>